<dbReference type="GO" id="GO:0000502">
    <property type="term" value="C:proteasome complex"/>
    <property type="evidence" value="ECO:0007669"/>
    <property type="project" value="UniProtKB-KW"/>
</dbReference>
<dbReference type="InterPro" id="IPR008012">
    <property type="entry name" value="Ump1"/>
</dbReference>
<protein>
    <submittedName>
        <fullName evidence="3">Proteasome maturation protein</fullName>
    </submittedName>
</protein>
<dbReference type="GO" id="GO:0043248">
    <property type="term" value="P:proteasome assembly"/>
    <property type="evidence" value="ECO:0007669"/>
    <property type="project" value="InterPro"/>
</dbReference>
<dbReference type="GO" id="GO:0005634">
    <property type="term" value="C:nucleus"/>
    <property type="evidence" value="ECO:0007669"/>
    <property type="project" value="TreeGrafter"/>
</dbReference>
<reference evidence="3" key="1">
    <citation type="journal article" date="2017" name="Aquat. Toxicol.">
        <title>Spliced leader-based analyses reveal the effects of polycyclic aromatic hydrocarbons on gene expression in the copepod Pseudodiaptomus poplesia.</title>
        <authorList>
            <person name="Zhuang Y."/>
            <person name="Yang F."/>
            <person name="Xu D."/>
            <person name="Chen H."/>
            <person name="Zhang H."/>
            <person name="Liu G."/>
        </authorList>
    </citation>
    <scope>NUCLEOTIDE SEQUENCE</scope>
</reference>
<comment type="similarity">
    <text evidence="2">Belongs to the POMP/UMP1 family.</text>
</comment>
<keyword evidence="3" id="KW-0647">Proteasome</keyword>
<evidence type="ECO:0000256" key="1">
    <source>
        <dbReference type="ARBA" id="ARBA00023186"/>
    </source>
</evidence>
<proteinExistence type="evidence at transcript level"/>
<evidence type="ECO:0000256" key="2">
    <source>
        <dbReference type="ARBA" id="ARBA00043974"/>
    </source>
</evidence>
<name>A0A1S6GLD4_9MAXI</name>
<organism evidence="3">
    <name type="scientific">Pseudodiaptomus poplesia</name>
    <dbReference type="NCBI Taxonomy" id="213370"/>
    <lineage>
        <taxon>Eukaryota</taxon>
        <taxon>Metazoa</taxon>
        <taxon>Ecdysozoa</taxon>
        <taxon>Arthropoda</taxon>
        <taxon>Crustacea</taxon>
        <taxon>Multicrustacea</taxon>
        <taxon>Hexanauplia</taxon>
        <taxon>Copepoda</taxon>
        <taxon>Calanoida</taxon>
        <taxon>Pseudodiaptomidae</taxon>
        <taxon>Pseudodiaptomus</taxon>
    </lineage>
</organism>
<evidence type="ECO:0000313" key="3">
    <source>
        <dbReference type="EMBL" id="AQS22663.1"/>
    </source>
</evidence>
<dbReference type="GO" id="GO:0005737">
    <property type="term" value="C:cytoplasm"/>
    <property type="evidence" value="ECO:0007669"/>
    <property type="project" value="TreeGrafter"/>
</dbReference>
<dbReference type="EMBL" id="KY314229">
    <property type="protein sequence ID" value="AQS22663.1"/>
    <property type="molecule type" value="mRNA"/>
</dbReference>
<dbReference type="PANTHER" id="PTHR12828">
    <property type="entry name" value="PROTEASOME MATURATION PROTEIN UMP1"/>
    <property type="match status" value="1"/>
</dbReference>
<sequence length="133" mass="15286">MNSVAMEDREGKFGVPEVMLDNDSVVNRMDQKHPHHPLYVSEKNYHKNKEEAELEMLRRTMGIAMPLKLQMEKKFTSVVGHLPCISTRSNASYEALLGIDSDIGFDDIMSKPENFENMTALPFNLVEKHFQMN</sequence>
<dbReference type="AlphaFoldDB" id="A0A1S6GLD4"/>
<keyword evidence="1" id="KW-0143">Chaperone</keyword>
<dbReference type="Pfam" id="PF05348">
    <property type="entry name" value="UMP1"/>
    <property type="match status" value="1"/>
</dbReference>
<dbReference type="PANTHER" id="PTHR12828:SF3">
    <property type="entry name" value="PROTEASOME MATURATION PROTEIN"/>
    <property type="match status" value="1"/>
</dbReference>
<accession>A0A1S6GLD4</accession>